<name>A0ABM4GCP1_DROKI</name>
<evidence type="ECO:0000259" key="4">
    <source>
        <dbReference type="PROSITE" id="PS50240"/>
    </source>
</evidence>
<organism evidence="5 6">
    <name type="scientific">Drosophila kikkawai</name>
    <name type="common">Fruit fly</name>
    <dbReference type="NCBI Taxonomy" id="30033"/>
    <lineage>
        <taxon>Eukaryota</taxon>
        <taxon>Metazoa</taxon>
        <taxon>Ecdysozoa</taxon>
        <taxon>Arthropoda</taxon>
        <taxon>Hexapoda</taxon>
        <taxon>Insecta</taxon>
        <taxon>Pterygota</taxon>
        <taxon>Neoptera</taxon>
        <taxon>Endopterygota</taxon>
        <taxon>Diptera</taxon>
        <taxon>Brachycera</taxon>
        <taxon>Muscomorpha</taxon>
        <taxon>Ephydroidea</taxon>
        <taxon>Drosophilidae</taxon>
        <taxon>Drosophila</taxon>
        <taxon>Sophophora</taxon>
    </lineage>
</organism>
<protein>
    <submittedName>
        <fullName evidence="6">Serine protease grass-like</fullName>
    </submittedName>
</protein>
<dbReference type="Pfam" id="PF00089">
    <property type="entry name" value="Trypsin"/>
    <property type="match status" value="2"/>
</dbReference>
<dbReference type="SUPFAM" id="SSF50494">
    <property type="entry name" value="Trypsin-like serine proteases"/>
    <property type="match status" value="2"/>
</dbReference>
<dbReference type="SMART" id="SM00020">
    <property type="entry name" value="Tryp_SPc"/>
    <property type="match status" value="1"/>
</dbReference>
<gene>
    <name evidence="6" type="primary">LOC138928093</name>
</gene>
<dbReference type="InterPro" id="IPR018114">
    <property type="entry name" value="TRYPSIN_HIS"/>
</dbReference>
<dbReference type="Proteomes" id="UP001652661">
    <property type="component" value="Chromosome 2R"/>
</dbReference>
<feature type="domain" description="Peptidase S1" evidence="4">
    <location>
        <begin position="194"/>
        <end position="424"/>
    </location>
</feature>
<evidence type="ECO:0000256" key="3">
    <source>
        <dbReference type="RuleBase" id="RU363034"/>
    </source>
</evidence>
<dbReference type="CDD" id="cd00190">
    <property type="entry name" value="Tryp_SPc"/>
    <property type="match status" value="1"/>
</dbReference>
<dbReference type="PROSITE" id="PS00134">
    <property type="entry name" value="TRYPSIN_HIS"/>
    <property type="match status" value="1"/>
</dbReference>
<reference evidence="5" key="1">
    <citation type="submission" date="2025-05" db="UniProtKB">
        <authorList>
            <consortium name="RefSeq"/>
        </authorList>
    </citation>
    <scope>NUCLEOTIDE SEQUENCE [LARGE SCALE GENOMIC DNA]</scope>
    <source>
        <strain evidence="5">14028-0561.14</strain>
    </source>
</reference>
<dbReference type="PANTHER" id="PTHR24256">
    <property type="entry name" value="TRYPTASE-RELATED"/>
    <property type="match status" value="1"/>
</dbReference>
<dbReference type="PROSITE" id="PS00135">
    <property type="entry name" value="TRYPSIN_SER"/>
    <property type="match status" value="1"/>
</dbReference>
<dbReference type="PRINTS" id="PR00722">
    <property type="entry name" value="CHYMOTRYPSIN"/>
</dbReference>
<feature type="domain" description="Peptidase S1" evidence="4">
    <location>
        <begin position="1"/>
        <end position="141"/>
    </location>
</feature>
<keyword evidence="5" id="KW-1185">Reference proteome</keyword>
<dbReference type="GeneID" id="138928093"/>
<accession>A0ABM4GCP1</accession>
<dbReference type="Gene3D" id="2.40.10.10">
    <property type="entry name" value="Trypsin-like serine proteases"/>
    <property type="match status" value="4"/>
</dbReference>
<comment type="similarity">
    <text evidence="2">Belongs to the peptidase S1 family. CLIP subfamily.</text>
</comment>
<dbReference type="InterPro" id="IPR033116">
    <property type="entry name" value="TRYPSIN_SER"/>
</dbReference>
<dbReference type="RefSeq" id="XP_070140481.1">
    <property type="nucleotide sequence ID" value="XM_070284380.1"/>
</dbReference>
<keyword evidence="1" id="KW-1015">Disulfide bond</keyword>
<dbReference type="InterPro" id="IPR051487">
    <property type="entry name" value="Ser/Thr_Proteases_Immune/Dev"/>
</dbReference>
<reference evidence="6" key="2">
    <citation type="submission" date="2025-08" db="UniProtKB">
        <authorList>
            <consortium name="RefSeq"/>
        </authorList>
    </citation>
    <scope>IDENTIFICATION</scope>
    <source>
        <strain evidence="6">14028-0561.14</strain>
        <tissue evidence="6">Whole fly</tissue>
    </source>
</reference>
<keyword evidence="3" id="KW-0378">Hydrolase</keyword>
<evidence type="ECO:0000256" key="2">
    <source>
        <dbReference type="ARBA" id="ARBA00024195"/>
    </source>
</evidence>
<evidence type="ECO:0000313" key="6">
    <source>
        <dbReference type="RefSeq" id="XP_070140481.1"/>
    </source>
</evidence>
<dbReference type="InterPro" id="IPR043504">
    <property type="entry name" value="Peptidase_S1_PA_chymotrypsin"/>
</dbReference>
<sequence length="431" mass="48067">MELSFVFLSAGQIYPICIDLNPTEKREVENANTLDAYGWGKTRTANISEILQRVTLQHYNSRRCNQIARAPLTLNQICAGSSDRDTCNGDSGGPLIQKVNYNGTRHLTQLGIVSYGSESCKGLGVYTDVTSYADWIEEKIEALYPEYSRQSSPTAIAKQVSLRPSTETSVFGVENFGQARLLFEPCGTSLSTRIMNGYNAEPEAAAWMAAILINTTFLSCAGTVIHRRFVLTAAHCLIDRQEENLTLRLGAYDIRYPTLEYGVIKKIIHDGFDLRQMTHDIGLLLLSRDIEFSLHLYPICIILNPEVKSKVDSAYTFDAYGWGKTNESLLSNVLQKVTLDRYDRSECNKVFGFSLPSSQICVGSNVGGSCDRDVGGPLTKKVIVNGLQRHTQFGILSFTTFECRLAGINTDVTSYVDWIVRKVRGLEDMFY</sequence>
<dbReference type="InterPro" id="IPR001314">
    <property type="entry name" value="Peptidase_S1A"/>
</dbReference>
<evidence type="ECO:0000313" key="5">
    <source>
        <dbReference type="Proteomes" id="UP001652661"/>
    </source>
</evidence>
<keyword evidence="3" id="KW-0720">Serine protease</keyword>
<evidence type="ECO:0000256" key="1">
    <source>
        <dbReference type="ARBA" id="ARBA00023157"/>
    </source>
</evidence>
<dbReference type="PROSITE" id="PS50240">
    <property type="entry name" value="TRYPSIN_DOM"/>
    <property type="match status" value="2"/>
</dbReference>
<proteinExistence type="inferred from homology"/>
<keyword evidence="3" id="KW-0645">Protease</keyword>
<dbReference type="InterPro" id="IPR001254">
    <property type="entry name" value="Trypsin_dom"/>
</dbReference>
<dbReference type="InterPro" id="IPR009003">
    <property type="entry name" value="Peptidase_S1_PA"/>
</dbReference>